<dbReference type="Pfam" id="PF01476">
    <property type="entry name" value="LysM"/>
    <property type="match status" value="2"/>
</dbReference>
<comment type="caution">
    <text evidence="3">The sequence shown here is derived from an EMBL/GenBank/DDBJ whole genome shotgun (WGS) entry which is preliminary data.</text>
</comment>
<reference evidence="4" key="1">
    <citation type="submission" date="2017-09" db="EMBL/GenBank/DDBJ databases">
        <title>Depth-based differentiation of microbial function through sediment-hosted aquifers and enrichment of novel symbionts in the deep terrestrial subsurface.</title>
        <authorList>
            <person name="Probst A.J."/>
            <person name="Ladd B."/>
            <person name="Jarett J.K."/>
            <person name="Geller-Mcgrath D.E."/>
            <person name="Sieber C.M.K."/>
            <person name="Emerson J.B."/>
            <person name="Anantharaman K."/>
            <person name="Thomas B.C."/>
            <person name="Malmstrom R."/>
            <person name="Stieglmeier M."/>
            <person name="Klingl A."/>
            <person name="Woyke T."/>
            <person name="Ryan C.M."/>
            <person name="Banfield J.F."/>
        </authorList>
    </citation>
    <scope>NUCLEOTIDE SEQUENCE [LARGE SCALE GENOMIC DNA]</scope>
</reference>
<evidence type="ECO:0000313" key="4">
    <source>
        <dbReference type="Proteomes" id="UP000230119"/>
    </source>
</evidence>
<proteinExistence type="predicted"/>
<dbReference type="InterPro" id="IPR018392">
    <property type="entry name" value="LysM"/>
</dbReference>
<feature type="domain" description="LysM" evidence="2">
    <location>
        <begin position="148"/>
        <end position="195"/>
    </location>
</feature>
<evidence type="ECO:0000313" key="3">
    <source>
        <dbReference type="EMBL" id="PIV07989.1"/>
    </source>
</evidence>
<organism evidence="3 4">
    <name type="scientific">Candidatus Roizmanbacteria bacterium CG03_land_8_20_14_0_80_39_12</name>
    <dbReference type="NCBI Taxonomy" id="1974847"/>
    <lineage>
        <taxon>Bacteria</taxon>
        <taxon>Candidatus Roizmaniibacteriota</taxon>
    </lineage>
</organism>
<keyword evidence="1" id="KW-0812">Transmembrane</keyword>
<name>A0A2M7BR74_9BACT</name>
<keyword evidence="1" id="KW-0472">Membrane</keyword>
<protein>
    <recommendedName>
        <fullName evidence="2">LysM domain-containing protein</fullName>
    </recommendedName>
</protein>
<sequence>MVPYWRKSLCSTMNNNQYTTIDYRNAVALSLREKFPSFLLGLCIVLFIAFFTLQKIGIKTETAKVPENKNGIFDSVKTYTVKNGDDLWGIAEKMYGSGFNALDIAQANKLSEPYTLIENQILIIPSIAPRKPTQGEITEKAAQTTRVTEYIVLPGEYLWQIAEKVYGDGNQMSKLIDGNNIPYPYNVEEGQKLLVP</sequence>
<dbReference type="PROSITE" id="PS51782">
    <property type="entry name" value="LYSM"/>
    <property type="match status" value="2"/>
</dbReference>
<gene>
    <name evidence="3" type="ORF">COS52_05090</name>
</gene>
<dbReference type="AlphaFoldDB" id="A0A2M7BR74"/>
<dbReference type="Gene3D" id="3.10.350.10">
    <property type="entry name" value="LysM domain"/>
    <property type="match status" value="2"/>
</dbReference>
<dbReference type="Proteomes" id="UP000230119">
    <property type="component" value="Unassembled WGS sequence"/>
</dbReference>
<dbReference type="EMBL" id="PEVA01000213">
    <property type="protein sequence ID" value="PIV07989.1"/>
    <property type="molecule type" value="Genomic_DNA"/>
</dbReference>
<dbReference type="SMART" id="SM00257">
    <property type="entry name" value="LysM"/>
    <property type="match status" value="2"/>
</dbReference>
<keyword evidence="1" id="KW-1133">Transmembrane helix</keyword>
<evidence type="ECO:0000256" key="1">
    <source>
        <dbReference type="SAM" id="Phobius"/>
    </source>
</evidence>
<dbReference type="SUPFAM" id="SSF54106">
    <property type="entry name" value="LysM domain"/>
    <property type="match status" value="2"/>
</dbReference>
<evidence type="ECO:0000259" key="2">
    <source>
        <dbReference type="PROSITE" id="PS51782"/>
    </source>
</evidence>
<dbReference type="InterPro" id="IPR036779">
    <property type="entry name" value="LysM_dom_sf"/>
</dbReference>
<accession>A0A2M7BR74</accession>
<feature type="domain" description="LysM" evidence="2">
    <location>
        <begin position="77"/>
        <end position="124"/>
    </location>
</feature>
<dbReference type="CDD" id="cd00118">
    <property type="entry name" value="LysM"/>
    <property type="match status" value="2"/>
</dbReference>
<feature type="transmembrane region" description="Helical" evidence="1">
    <location>
        <begin position="35"/>
        <end position="53"/>
    </location>
</feature>